<feature type="transmembrane region" description="Helical" evidence="10">
    <location>
        <begin position="697"/>
        <end position="722"/>
    </location>
</feature>
<proteinExistence type="predicted"/>
<dbReference type="SUPFAM" id="SSF53822">
    <property type="entry name" value="Periplasmic binding protein-like I"/>
    <property type="match status" value="1"/>
</dbReference>
<evidence type="ECO:0000256" key="7">
    <source>
        <dbReference type="ARBA" id="ARBA00023170"/>
    </source>
</evidence>
<keyword evidence="5" id="KW-0297">G-protein coupled receptor</keyword>
<evidence type="ECO:0000256" key="9">
    <source>
        <dbReference type="ARBA" id="ARBA00023224"/>
    </source>
</evidence>
<dbReference type="CDD" id="cd13953">
    <property type="entry name" value="7tm_classC_mGluR-like"/>
    <property type="match status" value="1"/>
</dbReference>
<evidence type="ECO:0000313" key="13">
    <source>
        <dbReference type="RefSeq" id="XP_022086565.1"/>
    </source>
</evidence>
<dbReference type="PANTHER" id="PTHR24060">
    <property type="entry name" value="METABOTROPIC GLUTAMATE RECEPTOR"/>
    <property type="match status" value="1"/>
</dbReference>
<dbReference type="InterPro" id="IPR038550">
    <property type="entry name" value="GPCR_3_9-Cys_sf"/>
</dbReference>
<dbReference type="OrthoDB" id="6133044at2759"/>
<dbReference type="InterPro" id="IPR001828">
    <property type="entry name" value="ANF_lig-bd_rcpt"/>
</dbReference>
<dbReference type="Gene3D" id="3.40.50.2300">
    <property type="match status" value="2"/>
</dbReference>
<dbReference type="RefSeq" id="XP_022086565.1">
    <property type="nucleotide sequence ID" value="XM_022230873.1"/>
</dbReference>
<dbReference type="InterPro" id="IPR017978">
    <property type="entry name" value="GPCR_3_C"/>
</dbReference>
<evidence type="ECO:0000256" key="5">
    <source>
        <dbReference type="ARBA" id="ARBA00023040"/>
    </source>
</evidence>
<keyword evidence="6 10" id="KW-0472">Membrane</keyword>
<name>A0A8B7Y2N2_ACAPL</name>
<feature type="transmembrane region" description="Helical" evidence="10">
    <location>
        <begin position="596"/>
        <end position="614"/>
    </location>
</feature>
<gene>
    <name evidence="13" type="primary">LOC110977072</name>
</gene>
<dbReference type="GO" id="GO:0005886">
    <property type="term" value="C:plasma membrane"/>
    <property type="evidence" value="ECO:0007669"/>
    <property type="project" value="UniProtKB-SubCell"/>
</dbReference>
<dbReference type="GO" id="GO:0004930">
    <property type="term" value="F:G protein-coupled receptor activity"/>
    <property type="evidence" value="ECO:0007669"/>
    <property type="project" value="UniProtKB-KW"/>
</dbReference>
<keyword evidence="3 10" id="KW-0812">Transmembrane</keyword>
<dbReference type="Gene3D" id="2.10.50.30">
    <property type="entry name" value="GPCR, family 3, nine cysteines domain"/>
    <property type="match status" value="1"/>
</dbReference>
<dbReference type="InterPro" id="IPR000337">
    <property type="entry name" value="GPCR_3"/>
</dbReference>
<keyword evidence="9" id="KW-0807">Transducer</keyword>
<evidence type="ECO:0000256" key="10">
    <source>
        <dbReference type="SAM" id="Phobius"/>
    </source>
</evidence>
<feature type="domain" description="G-protein coupled receptors family 3 profile" evidence="11">
    <location>
        <begin position="490"/>
        <end position="751"/>
    </location>
</feature>
<organism evidence="12 13">
    <name type="scientific">Acanthaster planci</name>
    <name type="common">Crown-of-thorns starfish</name>
    <dbReference type="NCBI Taxonomy" id="133434"/>
    <lineage>
        <taxon>Eukaryota</taxon>
        <taxon>Metazoa</taxon>
        <taxon>Echinodermata</taxon>
        <taxon>Eleutherozoa</taxon>
        <taxon>Asterozoa</taxon>
        <taxon>Asteroidea</taxon>
        <taxon>Valvatacea</taxon>
        <taxon>Valvatida</taxon>
        <taxon>Acanthasteridae</taxon>
        <taxon>Acanthaster</taxon>
    </lineage>
</organism>
<dbReference type="KEGG" id="aplc:110977072"/>
<feature type="transmembrane region" description="Helical" evidence="10">
    <location>
        <begin position="556"/>
        <end position="575"/>
    </location>
</feature>
<evidence type="ECO:0000259" key="11">
    <source>
        <dbReference type="PROSITE" id="PS50259"/>
    </source>
</evidence>
<dbReference type="OMA" id="LCCYFAF"/>
<dbReference type="Pfam" id="PF01094">
    <property type="entry name" value="ANF_receptor"/>
    <property type="match status" value="1"/>
</dbReference>
<feature type="transmembrane region" description="Helical" evidence="10">
    <location>
        <begin position="527"/>
        <end position="550"/>
    </location>
</feature>
<reference evidence="13" key="1">
    <citation type="submission" date="2025-08" db="UniProtKB">
        <authorList>
            <consortium name="RefSeq"/>
        </authorList>
    </citation>
    <scope>IDENTIFICATION</scope>
</reference>
<keyword evidence="7" id="KW-0675">Receptor</keyword>
<evidence type="ECO:0000256" key="2">
    <source>
        <dbReference type="ARBA" id="ARBA00022475"/>
    </source>
</evidence>
<keyword evidence="2" id="KW-1003">Cell membrane</keyword>
<evidence type="ECO:0000313" key="12">
    <source>
        <dbReference type="Proteomes" id="UP000694845"/>
    </source>
</evidence>
<dbReference type="GeneID" id="110977072"/>
<dbReference type="AlphaFoldDB" id="A0A8B7Y2N2"/>
<keyword evidence="4 10" id="KW-1133">Transmembrane helix</keyword>
<dbReference type="PRINTS" id="PR00248">
    <property type="entry name" value="GPCRMGR"/>
</dbReference>
<comment type="subcellular location">
    <subcellularLocation>
        <location evidence="1">Cell membrane</location>
        <topology evidence="1">Multi-pass membrane protein</topology>
    </subcellularLocation>
</comment>
<evidence type="ECO:0000256" key="1">
    <source>
        <dbReference type="ARBA" id="ARBA00004651"/>
    </source>
</evidence>
<dbReference type="PRINTS" id="PR01176">
    <property type="entry name" value="GABABRECEPTR"/>
</dbReference>
<evidence type="ECO:0000256" key="3">
    <source>
        <dbReference type="ARBA" id="ARBA00022692"/>
    </source>
</evidence>
<dbReference type="Proteomes" id="UP000694845">
    <property type="component" value="Unplaced"/>
</dbReference>
<dbReference type="PROSITE" id="PS50259">
    <property type="entry name" value="G_PROTEIN_RECEP_F3_4"/>
    <property type="match status" value="1"/>
</dbReference>
<sequence length="800" mass="88588">MCRANLSDEFLVWEETMIFAIQQVNGRLDILPDFKLGFYIRDDCDSEDIALWSALKIAQGSPAVTRNETDTGQVIGIVGPANSALSIYVAKVGFLSQLPVISVYGTSSELGNSDRFPFFLRAVPPDHYQVEAILDILLAFDWVYTALISSMDSYGVNGGTELLARAYERGVCFGFSQRLQVRPSRAELEALLGKIRALKDLSVIVMFAHSDLVLEVLSAVSDSNLDRHIVWIGTDAWPRGYLTGNPVLAPVAAGSILVRLYKADVPGLHCYMVSKDSRFTAVSLWMQEWFDSHPGCTSLSQCPVKGEGHDVAVVHSVYAFAYALDAYVNAECRGSRDCPVDGRVLMDYLHNVSFDVGHGQFAFDGDGEPTGRYLLKQIQFRDGKYAQVDIGDWDTTIPERQNRLRLNYSRLQWESGWDGPPSSVCVERCSPGSVPVPLPSRCCTGCTPCLSEQIVNGTDCLTCPDRQTPSENRSVCEDIIPRGVSWTHPIVLITVLFASLGVILVAVTSAGLFYYRDHALIKASSRELTAVNILGVTLTFSTIFSLYAYPTVASCAVTEVMLSCSIAILFATSFLKANRIYRVFKAGRKTLKKPRLISPKYQLALALSLIGIQVSRTKQLGVTKQDNSTSCNNLIISAMAALVNPPEPQVHSWYPWEQFCPLSYNFLVSGCYNLVLIMLCCYFAFKARKVPDNYNESKFIAISVYSMVLVCLVAVPVYVTAYEMLLKVATWSFAFISNGYLTLVFMYLPKLCRCRFGKPNGSETNESRGTRQDSEAFGRGDKLFIRTCKVSSTIQNQSTT</sequence>
<evidence type="ECO:0000256" key="6">
    <source>
        <dbReference type="ARBA" id="ARBA00023136"/>
    </source>
</evidence>
<evidence type="ECO:0000256" key="8">
    <source>
        <dbReference type="ARBA" id="ARBA00023180"/>
    </source>
</evidence>
<evidence type="ECO:0000256" key="4">
    <source>
        <dbReference type="ARBA" id="ARBA00022989"/>
    </source>
</evidence>
<dbReference type="InterPro" id="IPR028082">
    <property type="entry name" value="Peripla_BP_I"/>
</dbReference>
<feature type="transmembrane region" description="Helical" evidence="10">
    <location>
        <begin position="490"/>
        <end position="515"/>
    </location>
</feature>
<protein>
    <submittedName>
        <fullName evidence="13">Metabotropic glutamate receptor 4-like</fullName>
    </submittedName>
</protein>
<dbReference type="InterPro" id="IPR050726">
    <property type="entry name" value="mGluR"/>
</dbReference>
<accession>A0A8B7Y2N2</accession>
<feature type="transmembrane region" description="Helical" evidence="10">
    <location>
        <begin position="728"/>
        <end position="748"/>
    </location>
</feature>
<keyword evidence="12" id="KW-1185">Reference proteome</keyword>
<dbReference type="Pfam" id="PF00003">
    <property type="entry name" value="7tm_3"/>
    <property type="match status" value="1"/>
</dbReference>
<keyword evidence="8" id="KW-0325">Glycoprotein</keyword>
<feature type="transmembrane region" description="Helical" evidence="10">
    <location>
        <begin position="662"/>
        <end position="685"/>
    </location>
</feature>